<dbReference type="PRINTS" id="PR02008">
    <property type="entry name" value="RCMTFAMILY"/>
</dbReference>
<evidence type="ECO:0000313" key="8">
    <source>
        <dbReference type="Proteomes" id="UP000316921"/>
    </source>
</evidence>
<evidence type="ECO:0000256" key="2">
    <source>
        <dbReference type="ARBA" id="ARBA00022679"/>
    </source>
</evidence>
<dbReference type="SUPFAM" id="SSF53335">
    <property type="entry name" value="S-adenosyl-L-methionine-dependent methyltransferases"/>
    <property type="match status" value="1"/>
</dbReference>
<dbReference type="PANTHER" id="PTHR22807:SF53">
    <property type="entry name" value="RIBOSOMAL RNA SMALL SUBUNIT METHYLTRANSFERASE B-RELATED"/>
    <property type="match status" value="1"/>
</dbReference>
<keyword evidence="2 5" id="KW-0808">Transferase</keyword>
<dbReference type="GO" id="GO:0008173">
    <property type="term" value="F:RNA methyltransferase activity"/>
    <property type="evidence" value="ECO:0007669"/>
    <property type="project" value="InterPro"/>
</dbReference>
<dbReference type="PANTHER" id="PTHR22807">
    <property type="entry name" value="NOP2 YEAST -RELATED NOL1/NOP2/FMU SUN DOMAIN-CONTAINING"/>
    <property type="match status" value="1"/>
</dbReference>
<dbReference type="InterPro" id="IPR049560">
    <property type="entry name" value="MeTrfase_RsmB-F_NOP2_cat"/>
</dbReference>
<evidence type="ECO:0000256" key="5">
    <source>
        <dbReference type="PROSITE-ProRule" id="PRU01023"/>
    </source>
</evidence>
<dbReference type="Proteomes" id="UP000316921">
    <property type="component" value="Chromosome"/>
</dbReference>
<dbReference type="RefSeq" id="WP_145061129.1">
    <property type="nucleotide sequence ID" value="NZ_CP036287.1"/>
</dbReference>
<sequence length="449" mass="48882">MTRRDDDPGFKVRLAAWEVMRYGGTAPLRELNRIAAQHELEDRDRALLRNLVATTYRRLGTLRALVDQFAQRKPKPEVATALHLGLAQLFFLDRVPDHAAVSSTVDATNAVLDIARGRFVNAVLRSAIRARREGHCGDPRRDIPLTNWHLDEPFMRDPQGANPLLWVTDALSIPSSLAKAWANRFGDETMRRLATDALREPPLSVQVLDEDLESVLIELQTDDLEPLAVGGHSLLFAPEATGAIVASDLFQRGAITIQGATAARAAALVGAAEGERILDLCAAPGGKTAVMAAAGAHVVACDVDESKLERLASTVARFGLTERVELCLTDGTSSLGESGFDAVLIDAPCSNTGVLAARPEARWRYGPKTMRDLRELQARLLREGAERVRPGGRLVWSTCSLEPSENVGQVKGFLSERKDWQLEESFESLPDLTDGPADGGWAARLRHSG</sequence>
<feature type="domain" description="SAM-dependent MTase RsmB/NOP-type" evidence="6">
    <location>
        <begin position="191"/>
        <end position="449"/>
    </location>
</feature>
<dbReference type="InterPro" id="IPR029063">
    <property type="entry name" value="SAM-dependent_MTases_sf"/>
</dbReference>
<proteinExistence type="inferred from homology"/>
<feature type="binding site" evidence="5">
    <location>
        <position position="302"/>
    </location>
    <ligand>
        <name>S-adenosyl-L-methionine</name>
        <dbReference type="ChEBI" id="CHEBI:59789"/>
    </ligand>
</feature>
<dbReference type="AlphaFoldDB" id="A0A518BDA1"/>
<feature type="binding site" evidence="5">
    <location>
        <position position="346"/>
    </location>
    <ligand>
        <name>S-adenosyl-L-methionine</name>
        <dbReference type="ChEBI" id="CHEBI:59789"/>
    </ligand>
</feature>
<feature type="binding site" evidence="5">
    <location>
        <begin position="281"/>
        <end position="287"/>
    </location>
    <ligand>
        <name>S-adenosyl-L-methionine</name>
        <dbReference type="ChEBI" id="CHEBI:59789"/>
    </ligand>
</feature>
<dbReference type="PROSITE" id="PS51686">
    <property type="entry name" value="SAM_MT_RSMB_NOP"/>
    <property type="match status" value="1"/>
</dbReference>
<feature type="active site" description="Nucleophile" evidence="5">
    <location>
        <position position="399"/>
    </location>
</feature>
<evidence type="ECO:0000259" key="6">
    <source>
        <dbReference type="PROSITE" id="PS51686"/>
    </source>
</evidence>
<dbReference type="EMBL" id="CP036287">
    <property type="protein sequence ID" value="QDU64954.1"/>
    <property type="molecule type" value="Genomic_DNA"/>
</dbReference>
<name>A0A518BDA1_9BACT</name>
<keyword evidence="8" id="KW-1185">Reference proteome</keyword>
<dbReference type="Gene3D" id="3.40.50.150">
    <property type="entry name" value="Vaccinia Virus protein VP39"/>
    <property type="match status" value="1"/>
</dbReference>
<evidence type="ECO:0000256" key="3">
    <source>
        <dbReference type="ARBA" id="ARBA00022691"/>
    </source>
</evidence>
<dbReference type="InterPro" id="IPR023267">
    <property type="entry name" value="RCMT"/>
</dbReference>
<dbReference type="GO" id="GO:0003723">
    <property type="term" value="F:RNA binding"/>
    <property type="evidence" value="ECO:0007669"/>
    <property type="project" value="UniProtKB-UniRule"/>
</dbReference>
<dbReference type="CDD" id="cd02440">
    <property type="entry name" value="AdoMet_MTases"/>
    <property type="match status" value="1"/>
</dbReference>
<dbReference type="GO" id="GO:0001510">
    <property type="term" value="P:RNA methylation"/>
    <property type="evidence" value="ECO:0007669"/>
    <property type="project" value="InterPro"/>
</dbReference>
<feature type="binding site" evidence="5">
    <location>
        <position position="330"/>
    </location>
    <ligand>
        <name>S-adenosyl-L-methionine</name>
        <dbReference type="ChEBI" id="CHEBI:59789"/>
    </ligand>
</feature>
<dbReference type="EC" id="2.1.1.176" evidence="7"/>
<evidence type="ECO:0000256" key="1">
    <source>
        <dbReference type="ARBA" id="ARBA00022603"/>
    </source>
</evidence>
<dbReference type="SUPFAM" id="SSF48013">
    <property type="entry name" value="NusB-like"/>
    <property type="match status" value="1"/>
</dbReference>
<dbReference type="InterPro" id="IPR035926">
    <property type="entry name" value="NusB-like_sf"/>
</dbReference>
<dbReference type="Gene3D" id="1.10.940.10">
    <property type="entry name" value="NusB-like"/>
    <property type="match status" value="1"/>
</dbReference>
<dbReference type="InterPro" id="IPR001678">
    <property type="entry name" value="MeTrfase_RsmB-F_NOP2_dom"/>
</dbReference>
<protein>
    <submittedName>
        <fullName evidence="7">Ribosomal RNA small subunit methyltransferase B</fullName>
        <ecNumber evidence="7">2.1.1.176</ecNumber>
    </submittedName>
</protein>
<reference evidence="7 8" key="1">
    <citation type="submission" date="2019-02" db="EMBL/GenBank/DDBJ databases">
        <title>Deep-cultivation of Planctomycetes and their phenomic and genomic characterization uncovers novel biology.</title>
        <authorList>
            <person name="Wiegand S."/>
            <person name="Jogler M."/>
            <person name="Boedeker C."/>
            <person name="Pinto D."/>
            <person name="Vollmers J."/>
            <person name="Rivas-Marin E."/>
            <person name="Kohn T."/>
            <person name="Peeters S.H."/>
            <person name="Heuer A."/>
            <person name="Rast P."/>
            <person name="Oberbeckmann S."/>
            <person name="Bunk B."/>
            <person name="Jeske O."/>
            <person name="Meyerdierks A."/>
            <person name="Storesund J.E."/>
            <person name="Kallscheuer N."/>
            <person name="Luecker S."/>
            <person name="Lage O.M."/>
            <person name="Pohl T."/>
            <person name="Merkel B.J."/>
            <person name="Hornburger P."/>
            <person name="Mueller R.-W."/>
            <person name="Bruemmer F."/>
            <person name="Labrenz M."/>
            <person name="Spormann A.M."/>
            <person name="Op den Camp H."/>
            <person name="Overmann J."/>
            <person name="Amann R."/>
            <person name="Jetten M.S.M."/>
            <person name="Mascher T."/>
            <person name="Medema M.H."/>
            <person name="Devos D.P."/>
            <person name="Kaster A.-K."/>
            <person name="Ovreas L."/>
            <person name="Rohde M."/>
            <person name="Galperin M.Y."/>
            <person name="Jogler C."/>
        </authorList>
    </citation>
    <scope>NUCLEOTIDE SEQUENCE [LARGE SCALE GENOMIC DNA]</scope>
    <source>
        <strain evidence="7 8">Pla133</strain>
    </source>
</reference>
<dbReference type="InterPro" id="IPR006027">
    <property type="entry name" value="NusB_RsmB_TIM44"/>
</dbReference>
<dbReference type="GO" id="GO:0006355">
    <property type="term" value="P:regulation of DNA-templated transcription"/>
    <property type="evidence" value="ECO:0007669"/>
    <property type="project" value="InterPro"/>
</dbReference>
<dbReference type="Pfam" id="PF01029">
    <property type="entry name" value="NusB"/>
    <property type="match status" value="1"/>
</dbReference>
<keyword evidence="4 5" id="KW-0694">RNA-binding</keyword>
<evidence type="ECO:0000313" key="7">
    <source>
        <dbReference type="EMBL" id="QDU64954.1"/>
    </source>
</evidence>
<dbReference type="Pfam" id="PF01189">
    <property type="entry name" value="Methyltr_RsmB-F"/>
    <property type="match status" value="1"/>
</dbReference>
<keyword evidence="1 5" id="KW-0489">Methyltransferase</keyword>
<dbReference type="KEGG" id="pbap:Pla133_00150"/>
<gene>
    <name evidence="7" type="primary">rsmB</name>
    <name evidence="7" type="ORF">Pla133_00150</name>
</gene>
<comment type="similarity">
    <text evidence="5">Belongs to the class I-like SAM-binding methyltransferase superfamily. RsmB/NOP family.</text>
</comment>
<organism evidence="7 8">
    <name type="scientific">Engelhardtia mirabilis</name>
    <dbReference type="NCBI Taxonomy" id="2528011"/>
    <lineage>
        <taxon>Bacteria</taxon>
        <taxon>Pseudomonadati</taxon>
        <taxon>Planctomycetota</taxon>
        <taxon>Planctomycetia</taxon>
        <taxon>Planctomycetia incertae sedis</taxon>
        <taxon>Engelhardtia</taxon>
    </lineage>
</organism>
<keyword evidence="3 5" id="KW-0949">S-adenosyl-L-methionine</keyword>
<evidence type="ECO:0000256" key="4">
    <source>
        <dbReference type="ARBA" id="ARBA00022884"/>
    </source>
</evidence>
<accession>A0A518BDA1</accession>